<reference evidence="3 4" key="1">
    <citation type="submission" date="2015-10" db="EMBL/GenBank/DDBJ databases">
        <title>Full genome of DAOMC 229536 Phialocephala scopiformis, a fungal endophyte of spruce producing the potent anti-insectan compound rugulosin.</title>
        <authorList>
            <consortium name="DOE Joint Genome Institute"/>
            <person name="Walker A.K."/>
            <person name="Frasz S.L."/>
            <person name="Seifert K.A."/>
            <person name="Miller J.D."/>
            <person name="Mondo S.J."/>
            <person name="Labutti K."/>
            <person name="Lipzen A."/>
            <person name="Dockter R."/>
            <person name="Kennedy M."/>
            <person name="Grigoriev I.V."/>
            <person name="Spatafora J.W."/>
        </authorList>
    </citation>
    <scope>NUCLEOTIDE SEQUENCE [LARGE SCALE GENOMIC DNA]</scope>
    <source>
        <strain evidence="3 4">CBS 120377</strain>
    </source>
</reference>
<dbReference type="Pfam" id="PF00069">
    <property type="entry name" value="Pkinase"/>
    <property type="match status" value="1"/>
</dbReference>
<dbReference type="GO" id="GO:0005524">
    <property type="term" value="F:ATP binding"/>
    <property type="evidence" value="ECO:0007669"/>
    <property type="project" value="InterPro"/>
</dbReference>
<dbReference type="GO" id="GO:0004674">
    <property type="term" value="F:protein serine/threonine kinase activity"/>
    <property type="evidence" value="ECO:0007669"/>
    <property type="project" value="TreeGrafter"/>
</dbReference>
<dbReference type="KEGG" id="psco:LY89DRAFT_379359"/>
<gene>
    <name evidence="3" type="ORF">LY89DRAFT_379359</name>
</gene>
<dbReference type="PROSITE" id="PS50011">
    <property type="entry name" value="PROTEIN_KINASE_DOM"/>
    <property type="match status" value="1"/>
</dbReference>
<dbReference type="SUPFAM" id="SSF56112">
    <property type="entry name" value="Protein kinase-like (PK-like)"/>
    <property type="match status" value="1"/>
</dbReference>
<protein>
    <submittedName>
        <fullName evidence="3">Kinase-like protein</fullName>
    </submittedName>
</protein>
<evidence type="ECO:0000313" key="4">
    <source>
        <dbReference type="Proteomes" id="UP000070700"/>
    </source>
</evidence>
<keyword evidence="3" id="KW-0808">Transferase</keyword>
<keyword evidence="3" id="KW-0418">Kinase</keyword>
<dbReference type="InterPro" id="IPR011009">
    <property type="entry name" value="Kinase-like_dom_sf"/>
</dbReference>
<dbReference type="PANTHER" id="PTHR24359:SF1">
    <property type="entry name" value="INHIBITOR OF NUCLEAR FACTOR KAPPA-B KINASE EPSILON SUBUNIT HOMOLOG 1-RELATED"/>
    <property type="match status" value="1"/>
</dbReference>
<dbReference type="EMBL" id="KQ947407">
    <property type="protein sequence ID" value="KUJ21644.1"/>
    <property type="molecule type" value="Genomic_DNA"/>
</dbReference>
<feature type="compositionally biased region" description="Polar residues" evidence="1">
    <location>
        <begin position="619"/>
        <end position="641"/>
    </location>
</feature>
<dbReference type="InterPro" id="IPR000719">
    <property type="entry name" value="Prot_kinase_dom"/>
</dbReference>
<dbReference type="InParanoid" id="A0A194XNG0"/>
<dbReference type="Gene3D" id="1.10.510.10">
    <property type="entry name" value="Transferase(Phosphotransferase) domain 1"/>
    <property type="match status" value="2"/>
</dbReference>
<organism evidence="3 4">
    <name type="scientific">Mollisia scopiformis</name>
    <name type="common">Conifer needle endophyte fungus</name>
    <name type="synonym">Phialocephala scopiformis</name>
    <dbReference type="NCBI Taxonomy" id="149040"/>
    <lineage>
        <taxon>Eukaryota</taxon>
        <taxon>Fungi</taxon>
        <taxon>Dikarya</taxon>
        <taxon>Ascomycota</taxon>
        <taxon>Pezizomycotina</taxon>
        <taxon>Leotiomycetes</taxon>
        <taxon>Helotiales</taxon>
        <taxon>Mollisiaceae</taxon>
        <taxon>Mollisia</taxon>
    </lineage>
</organism>
<dbReference type="RefSeq" id="XP_018075999.1">
    <property type="nucleotide sequence ID" value="XM_018207121.1"/>
</dbReference>
<dbReference type="GeneID" id="28816847"/>
<dbReference type="Proteomes" id="UP000070700">
    <property type="component" value="Unassembled WGS sequence"/>
</dbReference>
<feature type="domain" description="Protein kinase" evidence="2">
    <location>
        <begin position="191"/>
        <end position="541"/>
    </location>
</feature>
<accession>A0A194XNG0</accession>
<name>A0A194XNG0_MOLSC</name>
<dbReference type="SMART" id="SM00220">
    <property type="entry name" value="S_TKc"/>
    <property type="match status" value="1"/>
</dbReference>
<proteinExistence type="predicted"/>
<sequence>MVSTLKNELVAALDRYEWPRGQHGFYIPIDYLEKYVTVEAVSAQLLTDCPLLEPQKVADYAETIRAKAQKLYTILLCMDKGHCIADFLDGGISDINLPFLRSDHGTAASIQTPGTKHELCASNHFTTCEKHEHTGCGIKALESWQSHAIRALSRDQWQVLVPIFEPLQDGKIPHYEFDMNTIFPYVEDHQAVNDSYVKSGGYSRVWGVRMHWAHQKIYKSTDPNVSEPLLAIKRPFSRDIRDFKKEANMLSTLALRQHPYLVKLLATYKYKGDYHFVFPYANTNLRGYWDDTRLPYRNRDTYMWGLNQLCGITSGINAIHNFKATEYPLESAEAAPNLPGLNVSVGKYLTVAHEEQKYGRHGDIKPENILWSNELSGSGNEGILQLTDMGLGRFHRLESRSGIDATGLSGSPTYAPPEVCLEKKISRSYDMWSLGCVFMEFVTWLVEGKEQIYQFASARNLLVGEDTYDDLYYTIITQDNGSKHAVVRQSVIDWFKHLKEQARCSDMLKDVLDVVETGMLVINSEDRKKCYDVVKELEKIISKAQTSDSYLLGDMPITDPESGVKLPMGANTRYAPNSTPKPKAVGEATSQILLEDLPGIVVSAHELEGNNVTHGEPSGGSNTHASSHVRQDLSRTTSYPGTTLPIMSSPLHQKLQ</sequence>
<evidence type="ECO:0000256" key="1">
    <source>
        <dbReference type="SAM" id="MobiDB-lite"/>
    </source>
</evidence>
<evidence type="ECO:0000259" key="2">
    <source>
        <dbReference type="PROSITE" id="PS50011"/>
    </source>
</evidence>
<keyword evidence="4" id="KW-1185">Reference proteome</keyword>
<evidence type="ECO:0000313" key="3">
    <source>
        <dbReference type="EMBL" id="KUJ21644.1"/>
    </source>
</evidence>
<dbReference type="PANTHER" id="PTHR24359">
    <property type="entry name" value="SERINE/THREONINE-PROTEIN KINASE SBK1"/>
    <property type="match status" value="1"/>
</dbReference>
<dbReference type="OrthoDB" id="1046782at2759"/>
<feature type="region of interest" description="Disordered" evidence="1">
    <location>
        <begin position="610"/>
        <end position="656"/>
    </location>
</feature>
<dbReference type="AlphaFoldDB" id="A0A194XNG0"/>